<dbReference type="InterPro" id="IPR001789">
    <property type="entry name" value="Sig_transdc_resp-reg_receiver"/>
</dbReference>
<feature type="modified residue" description="4-aspartylphosphate" evidence="3">
    <location>
        <position position="54"/>
    </location>
</feature>
<dbReference type="RefSeq" id="WP_145270175.1">
    <property type="nucleotide sequence ID" value="NZ_CP036272.1"/>
</dbReference>
<dbReference type="Gene3D" id="1.10.10.10">
    <property type="entry name" value="Winged helix-like DNA-binding domain superfamily/Winged helix DNA-binding domain"/>
    <property type="match status" value="1"/>
</dbReference>
<dbReference type="SMART" id="SM00448">
    <property type="entry name" value="REC"/>
    <property type="match status" value="1"/>
</dbReference>
<dbReference type="EMBL" id="CP036272">
    <property type="protein sequence ID" value="QDT58784.1"/>
    <property type="molecule type" value="Genomic_DNA"/>
</dbReference>
<dbReference type="GO" id="GO:0000160">
    <property type="term" value="P:phosphorelay signal transduction system"/>
    <property type="evidence" value="ECO:0007669"/>
    <property type="project" value="InterPro"/>
</dbReference>
<evidence type="ECO:0000313" key="6">
    <source>
        <dbReference type="EMBL" id="QDT58784.1"/>
    </source>
</evidence>
<organism evidence="6 7">
    <name type="scientific">Stieleria bergensis</name>
    <dbReference type="NCBI Taxonomy" id="2528025"/>
    <lineage>
        <taxon>Bacteria</taxon>
        <taxon>Pseudomonadati</taxon>
        <taxon>Planctomycetota</taxon>
        <taxon>Planctomycetia</taxon>
        <taxon>Pirellulales</taxon>
        <taxon>Pirellulaceae</taxon>
        <taxon>Stieleria</taxon>
    </lineage>
</organism>
<gene>
    <name evidence="6" type="primary">vraR_1</name>
    <name evidence="6" type="ORF">SV7mr_12850</name>
</gene>
<dbReference type="SUPFAM" id="SSF52172">
    <property type="entry name" value="CheY-like"/>
    <property type="match status" value="1"/>
</dbReference>
<dbReference type="AlphaFoldDB" id="A0A517SRM9"/>
<dbReference type="GO" id="GO:0003677">
    <property type="term" value="F:DNA binding"/>
    <property type="evidence" value="ECO:0007669"/>
    <property type="project" value="UniProtKB-KW"/>
</dbReference>
<dbReference type="Gene3D" id="3.40.50.2300">
    <property type="match status" value="1"/>
</dbReference>
<name>A0A517SRM9_9BACT</name>
<proteinExistence type="predicted"/>
<keyword evidence="2" id="KW-0238">DNA-binding</keyword>
<accession>A0A517SRM9</accession>
<evidence type="ECO:0000259" key="4">
    <source>
        <dbReference type="PROSITE" id="PS50043"/>
    </source>
</evidence>
<feature type="domain" description="HTH luxR-type" evidence="4">
    <location>
        <begin position="145"/>
        <end position="210"/>
    </location>
</feature>
<dbReference type="SMART" id="SM00421">
    <property type="entry name" value="HTH_LUXR"/>
    <property type="match status" value="1"/>
</dbReference>
<dbReference type="InterPro" id="IPR036388">
    <property type="entry name" value="WH-like_DNA-bd_sf"/>
</dbReference>
<keyword evidence="7" id="KW-1185">Reference proteome</keyword>
<evidence type="ECO:0000259" key="5">
    <source>
        <dbReference type="PROSITE" id="PS50110"/>
    </source>
</evidence>
<reference evidence="6 7" key="1">
    <citation type="submission" date="2019-02" db="EMBL/GenBank/DDBJ databases">
        <title>Deep-cultivation of Planctomycetes and their phenomic and genomic characterization uncovers novel biology.</title>
        <authorList>
            <person name="Wiegand S."/>
            <person name="Jogler M."/>
            <person name="Boedeker C."/>
            <person name="Pinto D."/>
            <person name="Vollmers J."/>
            <person name="Rivas-Marin E."/>
            <person name="Kohn T."/>
            <person name="Peeters S.H."/>
            <person name="Heuer A."/>
            <person name="Rast P."/>
            <person name="Oberbeckmann S."/>
            <person name="Bunk B."/>
            <person name="Jeske O."/>
            <person name="Meyerdierks A."/>
            <person name="Storesund J.E."/>
            <person name="Kallscheuer N."/>
            <person name="Luecker S."/>
            <person name="Lage O.M."/>
            <person name="Pohl T."/>
            <person name="Merkel B.J."/>
            <person name="Hornburger P."/>
            <person name="Mueller R.-W."/>
            <person name="Bruemmer F."/>
            <person name="Labrenz M."/>
            <person name="Spormann A.M."/>
            <person name="Op den Camp H."/>
            <person name="Overmann J."/>
            <person name="Amann R."/>
            <person name="Jetten M.S.M."/>
            <person name="Mascher T."/>
            <person name="Medema M.H."/>
            <person name="Devos D.P."/>
            <person name="Kaster A.-K."/>
            <person name="Ovreas L."/>
            <person name="Rohde M."/>
            <person name="Galperin M.Y."/>
            <person name="Jogler C."/>
        </authorList>
    </citation>
    <scope>NUCLEOTIDE SEQUENCE [LARGE SCALE GENOMIC DNA]</scope>
    <source>
        <strain evidence="6 7">SV_7m_r</strain>
    </source>
</reference>
<feature type="domain" description="Response regulatory" evidence="5">
    <location>
        <begin position="4"/>
        <end position="119"/>
    </location>
</feature>
<dbReference type="Pfam" id="PF00196">
    <property type="entry name" value="GerE"/>
    <property type="match status" value="1"/>
</dbReference>
<evidence type="ECO:0000256" key="1">
    <source>
        <dbReference type="ARBA" id="ARBA00022553"/>
    </source>
</evidence>
<dbReference type="OrthoDB" id="259454at2"/>
<dbReference type="InterPro" id="IPR016032">
    <property type="entry name" value="Sig_transdc_resp-reg_C-effctor"/>
</dbReference>
<keyword evidence="1 3" id="KW-0597">Phosphoprotein</keyword>
<dbReference type="SUPFAM" id="SSF46894">
    <property type="entry name" value="C-terminal effector domain of the bipartite response regulators"/>
    <property type="match status" value="1"/>
</dbReference>
<dbReference type="PANTHER" id="PTHR43214">
    <property type="entry name" value="TWO-COMPONENT RESPONSE REGULATOR"/>
    <property type="match status" value="1"/>
</dbReference>
<dbReference type="PROSITE" id="PS00622">
    <property type="entry name" value="HTH_LUXR_1"/>
    <property type="match status" value="1"/>
</dbReference>
<dbReference type="PROSITE" id="PS50110">
    <property type="entry name" value="RESPONSE_REGULATORY"/>
    <property type="match status" value="1"/>
</dbReference>
<dbReference type="CDD" id="cd06170">
    <property type="entry name" value="LuxR_C_like"/>
    <property type="match status" value="1"/>
</dbReference>
<evidence type="ECO:0000256" key="3">
    <source>
        <dbReference type="PROSITE-ProRule" id="PRU00169"/>
    </source>
</evidence>
<dbReference type="InterPro" id="IPR000792">
    <property type="entry name" value="Tscrpt_reg_LuxR_C"/>
</dbReference>
<dbReference type="InterPro" id="IPR011006">
    <property type="entry name" value="CheY-like_superfamily"/>
</dbReference>
<dbReference type="Pfam" id="PF00072">
    <property type="entry name" value="Response_reg"/>
    <property type="match status" value="1"/>
</dbReference>
<dbReference type="PROSITE" id="PS50043">
    <property type="entry name" value="HTH_LUXR_2"/>
    <property type="match status" value="1"/>
</dbReference>
<dbReference type="Proteomes" id="UP000315003">
    <property type="component" value="Chromosome"/>
</dbReference>
<dbReference type="InterPro" id="IPR039420">
    <property type="entry name" value="WalR-like"/>
</dbReference>
<sequence>MSFKTIVIDDHEAARLGLAVMLEGSSINIAGSTASAEEGLATLETEKFDAALVDVQMSQTDGLALLTKLRELHPELPVIFISAYDYPIYIARAVANGALGYVLKSDPIGDVEKAIQHAVVESLPHPEGRLHRIKRKMTESIPASDLPAEFPITPREAQVLRHIAFGLSNREIAASLRISVETVKEHVQNILRKTGAADRTDVAVRAVRLGFND</sequence>
<evidence type="ECO:0000313" key="7">
    <source>
        <dbReference type="Proteomes" id="UP000315003"/>
    </source>
</evidence>
<dbReference type="GO" id="GO:0006355">
    <property type="term" value="P:regulation of DNA-templated transcription"/>
    <property type="evidence" value="ECO:0007669"/>
    <property type="project" value="InterPro"/>
</dbReference>
<protein>
    <submittedName>
        <fullName evidence="6">Response regulator protein VraR</fullName>
    </submittedName>
</protein>
<dbReference type="PRINTS" id="PR00038">
    <property type="entry name" value="HTHLUXR"/>
</dbReference>
<evidence type="ECO:0000256" key="2">
    <source>
        <dbReference type="ARBA" id="ARBA00023125"/>
    </source>
</evidence>
<dbReference type="InterPro" id="IPR058245">
    <property type="entry name" value="NreC/VraR/RcsB-like_REC"/>
</dbReference>
<dbReference type="CDD" id="cd17535">
    <property type="entry name" value="REC_NarL-like"/>
    <property type="match status" value="1"/>
</dbReference>